<sequence>MTWLNVLFDVVVIALATLTMAYIVYIMWRLVINSFNNFDVETVLHQIVLVIIFLEIFELLAMYIKDHHVSMRNVVELGVLAIVRKIVVTLDYSRIEWTTLVGMSLLMFVMGWIYVQERKRITQHEEFLMEHRGR</sequence>
<evidence type="ECO:0000256" key="2">
    <source>
        <dbReference type="ARBA" id="ARBA00022475"/>
    </source>
</evidence>
<organism evidence="7 8">
    <name type="scientific">Thermococcus thioreducens</name>
    <dbReference type="NCBI Taxonomy" id="277988"/>
    <lineage>
        <taxon>Archaea</taxon>
        <taxon>Methanobacteriati</taxon>
        <taxon>Methanobacteriota</taxon>
        <taxon>Thermococci</taxon>
        <taxon>Thermococcales</taxon>
        <taxon>Thermococcaceae</taxon>
        <taxon>Thermococcus</taxon>
    </lineage>
</organism>
<evidence type="ECO:0000256" key="1">
    <source>
        <dbReference type="ARBA" id="ARBA00004651"/>
    </source>
</evidence>
<evidence type="ECO:0000256" key="5">
    <source>
        <dbReference type="ARBA" id="ARBA00023136"/>
    </source>
</evidence>
<dbReference type="AlphaFoldDB" id="A0A1I0M443"/>
<reference evidence="7 8" key="1">
    <citation type="submission" date="2016-10" db="EMBL/GenBank/DDBJ databases">
        <authorList>
            <person name="de Groot N.N."/>
        </authorList>
    </citation>
    <scope>NUCLEOTIDE SEQUENCE [LARGE SCALE GENOMIC DNA]</scope>
    <source>
        <strain evidence="7 8">OGL-20</strain>
    </source>
</reference>
<feature type="transmembrane region" description="Helical" evidence="6">
    <location>
        <begin position="6"/>
        <end position="31"/>
    </location>
</feature>
<evidence type="ECO:0000313" key="7">
    <source>
        <dbReference type="EMBL" id="SEV83049.1"/>
    </source>
</evidence>
<evidence type="ECO:0000256" key="4">
    <source>
        <dbReference type="ARBA" id="ARBA00022989"/>
    </source>
</evidence>
<evidence type="ECO:0000256" key="3">
    <source>
        <dbReference type="ARBA" id="ARBA00022692"/>
    </source>
</evidence>
<keyword evidence="2" id="KW-1003">Cell membrane</keyword>
<feature type="transmembrane region" description="Helical" evidence="6">
    <location>
        <begin position="97"/>
        <end position="115"/>
    </location>
</feature>
<gene>
    <name evidence="7" type="ORF">SAMN05216170_0214</name>
</gene>
<dbReference type="Proteomes" id="UP000182125">
    <property type="component" value="Unassembled WGS sequence"/>
</dbReference>
<keyword evidence="3 6" id="KW-0812">Transmembrane</keyword>
<dbReference type="Pfam" id="PF06146">
    <property type="entry name" value="PsiE"/>
    <property type="match status" value="1"/>
</dbReference>
<keyword evidence="5 6" id="KW-0472">Membrane</keyword>
<comment type="subcellular location">
    <subcellularLocation>
        <location evidence="1">Cell membrane</location>
        <topology evidence="1">Multi-pass membrane protein</topology>
    </subcellularLocation>
</comment>
<keyword evidence="4 6" id="KW-1133">Transmembrane helix</keyword>
<dbReference type="EMBL" id="FOIW01000001">
    <property type="protein sequence ID" value="SEV83049.1"/>
    <property type="molecule type" value="Genomic_DNA"/>
</dbReference>
<evidence type="ECO:0000313" key="8">
    <source>
        <dbReference type="Proteomes" id="UP000182125"/>
    </source>
</evidence>
<dbReference type="GO" id="GO:0005886">
    <property type="term" value="C:plasma membrane"/>
    <property type="evidence" value="ECO:0007669"/>
    <property type="project" value="UniProtKB-SubCell"/>
</dbReference>
<name>A0A1I0M443_9EURY</name>
<proteinExistence type="predicted"/>
<accession>A0A1I0M443</accession>
<feature type="transmembrane region" description="Helical" evidence="6">
    <location>
        <begin position="43"/>
        <end position="64"/>
    </location>
</feature>
<evidence type="ECO:0000256" key="6">
    <source>
        <dbReference type="SAM" id="Phobius"/>
    </source>
</evidence>
<dbReference type="InterPro" id="IPR020948">
    <property type="entry name" value="P_starv_induced_PsiE-like"/>
</dbReference>
<protein>
    <submittedName>
        <fullName evidence="7">Uncharacterized membrane protein, DUF373 family</fullName>
    </submittedName>
</protein>